<comment type="caution">
    <text evidence="2">The sequence shown here is derived from an EMBL/GenBank/DDBJ whole genome shotgun (WGS) entry which is preliminary data.</text>
</comment>
<accession>A0A2P7BQR0</accession>
<evidence type="ECO:0000313" key="2">
    <source>
        <dbReference type="EMBL" id="PSH68813.1"/>
    </source>
</evidence>
<dbReference type="Proteomes" id="UP000241444">
    <property type="component" value="Unassembled WGS sequence"/>
</dbReference>
<dbReference type="Pfam" id="PF00753">
    <property type="entry name" value="Lactamase_B"/>
    <property type="match status" value="1"/>
</dbReference>
<dbReference type="Gene3D" id="3.60.15.10">
    <property type="entry name" value="Ribonuclease Z/Hydroxyacylglutathione hydrolase-like"/>
    <property type="match status" value="1"/>
</dbReference>
<evidence type="ECO:0000259" key="1">
    <source>
        <dbReference type="Pfam" id="PF00753"/>
    </source>
</evidence>
<dbReference type="PANTHER" id="PTHR30619:SF1">
    <property type="entry name" value="RECOMBINATION PROTEIN 2"/>
    <property type="match status" value="1"/>
</dbReference>
<organism evidence="2 3">
    <name type="scientific">Phyllobacterium brassicacearum</name>
    <dbReference type="NCBI Taxonomy" id="314235"/>
    <lineage>
        <taxon>Bacteria</taxon>
        <taxon>Pseudomonadati</taxon>
        <taxon>Pseudomonadota</taxon>
        <taxon>Alphaproteobacteria</taxon>
        <taxon>Hyphomicrobiales</taxon>
        <taxon>Phyllobacteriaceae</taxon>
        <taxon>Phyllobacterium</taxon>
    </lineage>
</organism>
<dbReference type="GO" id="GO:0016787">
    <property type="term" value="F:hydrolase activity"/>
    <property type="evidence" value="ECO:0007669"/>
    <property type="project" value="UniProtKB-KW"/>
</dbReference>
<dbReference type="InterPro" id="IPR052159">
    <property type="entry name" value="Competence_DNA_uptake"/>
</dbReference>
<keyword evidence="2" id="KW-0378">Hydrolase</keyword>
<evidence type="ECO:0000313" key="3">
    <source>
        <dbReference type="Proteomes" id="UP000241444"/>
    </source>
</evidence>
<dbReference type="RefSeq" id="WP_106711155.1">
    <property type="nucleotide sequence ID" value="NZ_PGGO01000007.1"/>
</dbReference>
<keyword evidence="3" id="KW-1185">Reference proteome</keyword>
<dbReference type="PANTHER" id="PTHR30619">
    <property type="entry name" value="DNA INTERNALIZATION/COMPETENCE PROTEIN COMEC/REC2"/>
    <property type="match status" value="1"/>
</dbReference>
<reference evidence="3" key="1">
    <citation type="submission" date="2017-11" db="EMBL/GenBank/DDBJ databases">
        <authorList>
            <person name="Kuznetsova I."/>
            <person name="Sazanova A."/>
            <person name="Chirak E."/>
            <person name="Safronova V."/>
            <person name="Willems A."/>
        </authorList>
    </citation>
    <scope>NUCLEOTIDE SEQUENCE [LARGE SCALE GENOMIC DNA]</scope>
    <source>
        <strain evidence="3">STM 196</strain>
    </source>
</reference>
<feature type="domain" description="Metallo-beta-lactamase" evidence="1">
    <location>
        <begin position="33"/>
        <end position="110"/>
    </location>
</feature>
<dbReference type="InterPro" id="IPR001279">
    <property type="entry name" value="Metallo-B-lactamas"/>
</dbReference>
<name>A0A2P7BQR0_9HYPH</name>
<dbReference type="EMBL" id="PGGO01000007">
    <property type="protein sequence ID" value="PSH68813.1"/>
    <property type="molecule type" value="Genomic_DNA"/>
</dbReference>
<proteinExistence type="predicted"/>
<protein>
    <submittedName>
        <fullName evidence="2">Metallohydrolase</fullName>
    </submittedName>
</protein>
<dbReference type="OrthoDB" id="7177610at2"/>
<gene>
    <name evidence="2" type="ORF">CU102_11065</name>
</gene>
<dbReference type="InterPro" id="IPR036866">
    <property type="entry name" value="RibonucZ/Hydroxyglut_hydro"/>
</dbReference>
<dbReference type="AlphaFoldDB" id="A0A2P7BQR0"/>
<dbReference type="SUPFAM" id="SSF56281">
    <property type="entry name" value="Metallo-hydrolase/oxidoreductase"/>
    <property type="match status" value="1"/>
</dbReference>
<sequence length="446" mass="49499">MADKLLVRAYNVEVGDCLYCRIPKAHTVGNMVDDFHILIDCGSVGGIIHLKAAIENLQTMLPDAGNSKKRLDLLVVTHEHKDHIAGFDPEFFKRIKIENIWMSAAMDPAHPQASATHQLHDMATIAMRNIARMNVALSPELQDLVALYGIDNDGATEALRTTLPAANGIAPTYVHAGMTPAELGLSSLTGTTIKVLSPERDIDHFYLGKDSDEILHGFSSSIVSLRNTSKKKTEMFPANIGKSDFRQLQSRMMSGAFAFAELSSTVTNNTSVVLLIEWQGKRLLFVGDAEWNTTFREAKANGAWNVMWHQRKPELNAAIDFLKIGHHGSENATPWNDQADGQVTEPSAILDAILPLPANNSRPTAKAAVSTKRKNYETIPRSELLKELGRRVQNVRNYQQRLGVAAFDLPKYDEFEKNWLDAPQPWRTDCENALSGNDFVDIEIES</sequence>